<comment type="caution">
    <text evidence="1">The sequence shown here is derived from an EMBL/GenBank/DDBJ whole genome shotgun (WGS) entry which is preliminary data.</text>
</comment>
<organism evidence="1 2">
    <name type="scientific">Spirosoma arboris</name>
    <dbReference type="NCBI Taxonomy" id="2682092"/>
    <lineage>
        <taxon>Bacteria</taxon>
        <taxon>Pseudomonadati</taxon>
        <taxon>Bacteroidota</taxon>
        <taxon>Cytophagia</taxon>
        <taxon>Cytophagales</taxon>
        <taxon>Cytophagaceae</taxon>
        <taxon>Spirosoma</taxon>
    </lineage>
</organism>
<name>A0A7K1SKZ5_9BACT</name>
<keyword evidence="2" id="KW-1185">Reference proteome</keyword>
<reference evidence="1 2" key="1">
    <citation type="submission" date="2019-12" db="EMBL/GenBank/DDBJ databases">
        <title>Spirosoma sp. HMF4905 genome sequencing and assembly.</title>
        <authorList>
            <person name="Kang H."/>
            <person name="Cha I."/>
            <person name="Kim H."/>
            <person name="Joh K."/>
        </authorList>
    </citation>
    <scope>NUCLEOTIDE SEQUENCE [LARGE SCALE GENOMIC DNA]</scope>
    <source>
        <strain evidence="1 2">HMF4905</strain>
    </source>
</reference>
<dbReference type="EMBL" id="WPIN01000015">
    <property type="protein sequence ID" value="MVM34428.1"/>
    <property type="molecule type" value="Genomic_DNA"/>
</dbReference>
<dbReference type="AlphaFoldDB" id="A0A7K1SKZ5"/>
<sequence length="79" mass="9151">MDASTHMNGLADISLPERLMRAYKRVSPNLRALARRDFCEYHGITDDTFRAKRTGKEGYVATEQECEWMEAYKPEVVHS</sequence>
<accession>A0A7K1SKZ5</accession>
<evidence type="ECO:0000313" key="1">
    <source>
        <dbReference type="EMBL" id="MVM34428.1"/>
    </source>
</evidence>
<protein>
    <submittedName>
        <fullName evidence="1">Uncharacterized protein</fullName>
    </submittedName>
</protein>
<proteinExistence type="predicted"/>
<dbReference type="RefSeq" id="WP_157589247.1">
    <property type="nucleotide sequence ID" value="NZ_WPIN01000015.1"/>
</dbReference>
<gene>
    <name evidence="1" type="ORF">GO755_30635</name>
</gene>
<dbReference type="Proteomes" id="UP000436006">
    <property type="component" value="Unassembled WGS sequence"/>
</dbReference>
<evidence type="ECO:0000313" key="2">
    <source>
        <dbReference type="Proteomes" id="UP000436006"/>
    </source>
</evidence>